<feature type="compositionally biased region" description="Gly residues" evidence="7">
    <location>
        <begin position="22"/>
        <end position="35"/>
    </location>
</feature>
<proteinExistence type="inferred from homology"/>
<keyword evidence="4 5" id="KW-0687">Ribonucleoprotein</keyword>
<dbReference type="InterPro" id="IPR005749">
    <property type="entry name" value="Ribosomal_uL15_bac-type"/>
</dbReference>
<evidence type="ECO:0000313" key="10">
    <source>
        <dbReference type="Proteomes" id="UP000285138"/>
    </source>
</evidence>
<gene>
    <name evidence="5" type="primary">rplO</name>
    <name evidence="9" type="ORF">D5R97_02380</name>
</gene>
<protein>
    <recommendedName>
        <fullName evidence="5">Large ribosomal subunit protein uL15</fullName>
    </recommendedName>
</protein>
<dbReference type="GO" id="GO:0022625">
    <property type="term" value="C:cytosolic large ribosomal subunit"/>
    <property type="evidence" value="ECO:0007669"/>
    <property type="project" value="TreeGrafter"/>
</dbReference>
<dbReference type="Pfam" id="PF00828">
    <property type="entry name" value="Ribosomal_L27A"/>
    <property type="match status" value="1"/>
</dbReference>
<dbReference type="NCBIfam" id="TIGR01071">
    <property type="entry name" value="rplO_bact"/>
    <property type="match status" value="1"/>
</dbReference>
<dbReference type="SUPFAM" id="SSF52080">
    <property type="entry name" value="Ribosomal proteins L15p and L18e"/>
    <property type="match status" value="1"/>
</dbReference>
<dbReference type="InterPro" id="IPR036227">
    <property type="entry name" value="Ribosomal_uL15/eL18_sf"/>
</dbReference>
<dbReference type="InterPro" id="IPR001196">
    <property type="entry name" value="Ribosomal_uL15_CS"/>
</dbReference>
<sequence>MRLHELKRPDGSRKKPKRKGRGIGSGIGKTAGRGHGGQRSRSGGRVRPGFEGGQMPLQQRLPKKGFKNPLKKEKAEVNIRSLNLFEEGTEVTPQIMLQEGIIKSIKNGVKVLGQGELDKSLTVKAHSFSKQAVEKIEASGGKAEVI</sequence>
<dbReference type="GO" id="GO:0006412">
    <property type="term" value="P:translation"/>
    <property type="evidence" value="ECO:0007669"/>
    <property type="project" value="UniProtKB-UniRule"/>
</dbReference>
<keyword evidence="2 5" id="KW-0694">RNA-binding</keyword>
<comment type="similarity">
    <text evidence="1 5 6">Belongs to the universal ribosomal protein uL15 family.</text>
</comment>
<evidence type="ECO:0000313" key="9">
    <source>
        <dbReference type="EMBL" id="RQD77446.1"/>
    </source>
</evidence>
<dbReference type="Gene3D" id="3.100.10.10">
    <property type="match status" value="1"/>
</dbReference>
<reference evidence="9 10" key="1">
    <citation type="submission" date="2018-08" db="EMBL/GenBank/DDBJ databases">
        <title>The metabolism and importance of syntrophic acetate oxidation coupled to methane or sulfide production in haloalkaline environments.</title>
        <authorList>
            <person name="Timmers P.H.A."/>
            <person name="Vavourakis C.D."/>
            <person name="Sorokin D.Y."/>
            <person name="Sinninghe Damste J.S."/>
            <person name="Muyzer G."/>
            <person name="Stams A.J.M."/>
            <person name="Plugge C.M."/>
        </authorList>
    </citation>
    <scope>NUCLEOTIDE SEQUENCE [LARGE SCALE GENOMIC DNA]</scope>
    <source>
        <strain evidence="9">MSAO_Bac1</strain>
    </source>
</reference>
<accession>A0A424YH55</accession>
<dbReference type="PANTHER" id="PTHR12934">
    <property type="entry name" value="50S RIBOSOMAL PROTEIN L15"/>
    <property type="match status" value="1"/>
</dbReference>
<dbReference type="EMBL" id="QZAA01000067">
    <property type="protein sequence ID" value="RQD77446.1"/>
    <property type="molecule type" value="Genomic_DNA"/>
</dbReference>
<dbReference type="InterPro" id="IPR030878">
    <property type="entry name" value="Ribosomal_uL15"/>
</dbReference>
<evidence type="ECO:0000256" key="5">
    <source>
        <dbReference type="HAMAP-Rule" id="MF_01341"/>
    </source>
</evidence>
<dbReference type="InterPro" id="IPR021131">
    <property type="entry name" value="Ribosomal_uL15/eL18"/>
</dbReference>
<dbReference type="PROSITE" id="PS00475">
    <property type="entry name" value="RIBOSOMAL_L15"/>
    <property type="match status" value="1"/>
</dbReference>
<dbReference type="GO" id="GO:0003735">
    <property type="term" value="F:structural constituent of ribosome"/>
    <property type="evidence" value="ECO:0007669"/>
    <property type="project" value="InterPro"/>
</dbReference>
<dbReference type="HAMAP" id="MF_01341">
    <property type="entry name" value="Ribosomal_uL15"/>
    <property type="match status" value="1"/>
</dbReference>
<evidence type="ECO:0000256" key="7">
    <source>
        <dbReference type="SAM" id="MobiDB-lite"/>
    </source>
</evidence>
<keyword evidence="5" id="KW-0699">rRNA-binding</keyword>
<feature type="compositionally biased region" description="Basic and acidic residues" evidence="7">
    <location>
        <begin position="1"/>
        <end position="13"/>
    </location>
</feature>
<dbReference type="GO" id="GO:0019843">
    <property type="term" value="F:rRNA binding"/>
    <property type="evidence" value="ECO:0007669"/>
    <property type="project" value="UniProtKB-UniRule"/>
</dbReference>
<evidence type="ECO:0000256" key="6">
    <source>
        <dbReference type="RuleBase" id="RU003888"/>
    </source>
</evidence>
<keyword evidence="3 5" id="KW-0689">Ribosomal protein</keyword>
<evidence type="ECO:0000256" key="3">
    <source>
        <dbReference type="ARBA" id="ARBA00022980"/>
    </source>
</evidence>
<evidence type="ECO:0000256" key="4">
    <source>
        <dbReference type="ARBA" id="ARBA00023274"/>
    </source>
</evidence>
<organism evidence="9 10">
    <name type="scientific">Candidatus Syntrophonatronum acetioxidans</name>
    <dbReference type="NCBI Taxonomy" id="1795816"/>
    <lineage>
        <taxon>Bacteria</taxon>
        <taxon>Bacillati</taxon>
        <taxon>Bacillota</taxon>
        <taxon>Clostridia</taxon>
        <taxon>Eubacteriales</taxon>
        <taxon>Syntrophomonadaceae</taxon>
        <taxon>Candidatus Syntrophonatronum</taxon>
    </lineage>
</organism>
<comment type="caution">
    <text evidence="9">The sequence shown here is derived from an EMBL/GenBank/DDBJ whole genome shotgun (WGS) entry which is preliminary data.</text>
</comment>
<comment type="function">
    <text evidence="5">Binds to the 23S rRNA.</text>
</comment>
<evidence type="ECO:0000259" key="8">
    <source>
        <dbReference type="Pfam" id="PF00828"/>
    </source>
</evidence>
<dbReference type="Proteomes" id="UP000285138">
    <property type="component" value="Unassembled WGS sequence"/>
</dbReference>
<name>A0A424YH55_9FIRM</name>
<comment type="subunit">
    <text evidence="5">Part of the 50S ribosomal subunit.</text>
</comment>
<dbReference type="PANTHER" id="PTHR12934:SF11">
    <property type="entry name" value="LARGE RIBOSOMAL SUBUNIT PROTEIN UL15M"/>
    <property type="match status" value="1"/>
</dbReference>
<feature type="region of interest" description="Disordered" evidence="7">
    <location>
        <begin position="1"/>
        <end position="69"/>
    </location>
</feature>
<evidence type="ECO:0000256" key="1">
    <source>
        <dbReference type="ARBA" id="ARBA00007320"/>
    </source>
</evidence>
<evidence type="ECO:0000256" key="2">
    <source>
        <dbReference type="ARBA" id="ARBA00022884"/>
    </source>
</evidence>
<feature type="domain" description="Large ribosomal subunit protein uL15/eL18" evidence="8">
    <location>
        <begin position="76"/>
        <end position="144"/>
    </location>
</feature>
<dbReference type="AlphaFoldDB" id="A0A424YH55"/>